<dbReference type="EMBL" id="JAAIWN010000012">
    <property type="protein sequence ID" value="NEY81249.1"/>
    <property type="molecule type" value="Genomic_DNA"/>
</dbReference>
<evidence type="ECO:0000256" key="1">
    <source>
        <dbReference type="ARBA" id="ARBA00005582"/>
    </source>
</evidence>
<evidence type="ECO:0000256" key="3">
    <source>
        <dbReference type="RuleBase" id="RU003476"/>
    </source>
</evidence>
<dbReference type="Proteomes" id="UP000472971">
    <property type="component" value="Unassembled WGS sequence"/>
</dbReference>
<dbReference type="InterPro" id="IPR020476">
    <property type="entry name" value="Nudix_hydrolase"/>
</dbReference>
<dbReference type="Gene3D" id="3.90.79.10">
    <property type="entry name" value="Nucleoside Triphosphate Pyrophosphohydrolase"/>
    <property type="match status" value="1"/>
</dbReference>
<dbReference type="NCBIfam" id="TIGR02705">
    <property type="entry name" value="nudix_YtkD"/>
    <property type="match status" value="1"/>
</dbReference>
<reference evidence="6 7" key="1">
    <citation type="submission" date="2020-02" db="EMBL/GenBank/DDBJ databases">
        <title>Bacillus aquiflavi sp. nov., isolated from yellow water of strong flavor Chinese baijiu in Yibin region of China.</title>
        <authorList>
            <person name="Xie J."/>
        </authorList>
    </citation>
    <scope>NUCLEOTIDE SEQUENCE [LARGE SCALE GENOMIC DNA]</scope>
    <source>
        <strain evidence="6 7">3H-10</strain>
    </source>
</reference>
<dbReference type="PANTHER" id="PTHR43736">
    <property type="entry name" value="ADP-RIBOSE PYROPHOSPHATASE"/>
    <property type="match status" value="1"/>
</dbReference>
<evidence type="ECO:0000313" key="6">
    <source>
        <dbReference type="EMBL" id="NEY81249.1"/>
    </source>
</evidence>
<dbReference type="PROSITE" id="PS00893">
    <property type="entry name" value="NUDIX_BOX"/>
    <property type="match status" value="1"/>
</dbReference>
<dbReference type="EMBL" id="JACEIO010000012">
    <property type="protein sequence ID" value="MBA4536882.1"/>
    <property type="molecule type" value="Genomic_DNA"/>
</dbReference>
<dbReference type="Pfam" id="PF00293">
    <property type="entry name" value="NUDIX"/>
    <property type="match status" value="1"/>
</dbReference>
<sequence>MESFVDANGATVQLAFEKDSFAKQAEHVFIISAYQEYWLLTDHKKRGLEFPGGKKEKGETLEGAARREVKEETGANIKNLVFLGEYKVDNGETSFVKAIYYAVIEDLNRQTHYFETNGPVFIRKDELLTIRFDERFSFNMKDDVISKSIEYIKKLDV</sequence>
<keyword evidence="7" id="KW-1185">Reference proteome</keyword>
<evidence type="ECO:0000259" key="4">
    <source>
        <dbReference type="PROSITE" id="PS51462"/>
    </source>
</evidence>
<dbReference type="PANTHER" id="PTHR43736:SF1">
    <property type="entry name" value="DIHYDRONEOPTERIN TRIPHOSPHATE DIPHOSPHATASE"/>
    <property type="match status" value="1"/>
</dbReference>
<dbReference type="Proteomes" id="UP000570010">
    <property type="component" value="Unassembled WGS sequence"/>
</dbReference>
<accession>A0A6B3VTD7</accession>
<dbReference type="RefSeq" id="WP_163241506.1">
    <property type="nucleotide sequence ID" value="NZ_JAAIWN010000012.1"/>
</dbReference>
<dbReference type="SUPFAM" id="SSF55811">
    <property type="entry name" value="Nudix"/>
    <property type="match status" value="1"/>
</dbReference>
<gene>
    <name evidence="6" type="primary">ytkD</name>
    <name evidence="6" type="ORF">G4D64_06905</name>
    <name evidence="5" type="ORF">H1Z61_06935</name>
</gene>
<evidence type="ECO:0000313" key="8">
    <source>
        <dbReference type="Proteomes" id="UP000570010"/>
    </source>
</evidence>
<dbReference type="GO" id="GO:0016787">
    <property type="term" value="F:hydrolase activity"/>
    <property type="evidence" value="ECO:0007669"/>
    <property type="project" value="UniProtKB-KW"/>
</dbReference>
<dbReference type="PROSITE" id="PS51462">
    <property type="entry name" value="NUDIX"/>
    <property type="match status" value="1"/>
</dbReference>
<proteinExistence type="inferred from homology"/>
<dbReference type="InterPro" id="IPR020084">
    <property type="entry name" value="NUDIX_hydrolase_CS"/>
</dbReference>
<evidence type="ECO:0000313" key="5">
    <source>
        <dbReference type="EMBL" id="MBA4536882.1"/>
    </source>
</evidence>
<dbReference type="PRINTS" id="PR00502">
    <property type="entry name" value="NUDIXFAMILY"/>
</dbReference>
<feature type="domain" description="Nudix hydrolase" evidence="4">
    <location>
        <begin position="21"/>
        <end position="146"/>
    </location>
</feature>
<comment type="similarity">
    <text evidence="1 3">Belongs to the Nudix hydrolase family.</text>
</comment>
<reference evidence="5 8" key="2">
    <citation type="submission" date="2020-07" db="EMBL/GenBank/DDBJ databases">
        <authorList>
            <person name="Feng H."/>
        </authorList>
    </citation>
    <scope>NUCLEOTIDE SEQUENCE [LARGE SCALE GENOMIC DNA]</scope>
    <source>
        <strain evidence="8">s-12</strain>
        <strain evidence="5">S-12</strain>
    </source>
</reference>
<dbReference type="InterPro" id="IPR015797">
    <property type="entry name" value="NUDIX_hydrolase-like_dom_sf"/>
</dbReference>
<name>A0A6B3VTD7_9BACI</name>
<dbReference type="InterPro" id="IPR014078">
    <property type="entry name" value="Nudix_YtkD"/>
</dbReference>
<protein>
    <submittedName>
        <fullName evidence="6">Nucleoside triphosphatase YtkD</fullName>
    </submittedName>
</protein>
<evidence type="ECO:0000313" key="7">
    <source>
        <dbReference type="Proteomes" id="UP000472971"/>
    </source>
</evidence>
<dbReference type="InterPro" id="IPR000086">
    <property type="entry name" value="NUDIX_hydrolase_dom"/>
</dbReference>
<organism evidence="6 7">
    <name type="scientific">Bacillus aquiflavi</name>
    <dbReference type="NCBI Taxonomy" id="2672567"/>
    <lineage>
        <taxon>Bacteria</taxon>
        <taxon>Bacillati</taxon>
        <taxon>Bacillota</taxon>
        <taxon>Bacilli</taxon>
        <taxon>Bacillales</taxon>
        <taxon>Bacillaceae</taxon>
        <taxon>Bacillus</taxon>
    </lineage>
</organism>
<comment type="caution">
    <text evidence="6">The sequence shown here is derived from an EMBL/GenBank/DDBJ whole genome shotgun (WGS) entry which is preliminary data.</text>
</comment>
<dbReference type="AlphaFoldDB" id="A0A6B3VTD7"/>
<keyword evidence="2 3" id="KW-0378">Hydrolase</keyword>
<evidence type="ECO:0000256" key="2">
    <source>
        <dbReference type="ARBA" id="ARBA00022801"/>
    </source>
</evidence>